<keyword evidence="11 13" id="KW-0472">Membrane</keyword>
<dbReference type="Pfam" id="PF13639">
    <property type="entry name" value="zf-RING_2"/>
    <property type="match status" value="1"/>
</dbReference>
<evidence type="ECO:0000256" key="2">
    <source>
        <dbReference type="ARBA" id="ARBA00004141"/>
    </source>
</evidence>
<evidence type="ECO:0000256" key="13">
    <source>
        <dbReference type="SAM" id="Phobius"/>
    </source>
</evidence>
<keyword evidence="6" id="KW-0479">Metal-binding</keyword>
<accession>A0A9P6H202</accession>
<comment type="catalytic activity">
    <reaction evidence="1">
        <text>S-ubiquitinyl-[E2 ubiquitin-conjugating enzyme]-L-cysteine + [acceptor protein]-L-lysine = [E2 ubiquitin-conjugating enzyme]-L-cysteine + N(6)-ubiquitinyl-[acceptor protein]-L-lysine.</text>
        <dbReference type="EC" id="2.3.2.27"/>
    </reaction>
</comment>
<evidence type="ECO:0000259" key="14">
    <source>
        <dbReference type="PROSITE" id="PS50089"/>
    </source>
</evidence>
<dbReference type="SUPFAM" id="SSF57850">
    <property type="entry name" value="RING/U-box"/>
    <property type="match status" value="1"/>
</dbReference>
<dbReference type="GO" id="GO:0016020">
    <property type="term" value="C:membrane"/>
    <property type="evidence" value="ECO:0007669"/>
    <property type="project" value="UniProtKB-SubCell"/>
</dbReference>
<evidence type="ECO:0000256" key="10">
    <source>
        <dbReference type="ARBA" id="ARBA00022989"/>
    </source>
</evidence>
<sequence length="247" mass="28697">MERDGVDPVDDRGTRGGSRISALGCIKFLIVVDLIIRVIKISSISVVLYLKRNEKCKVPLKLFLFVYLLITLARTVTFISKNRAFFHIERIPEFRDNPDLALFSNFIEALLLFWYLIGFHWLQDCSNCKNTNPLLYYMSALWVGLGFFMFIAPLLAIMFLLILVAFIRPTLKVINFKDTNDIPDDTYHCTICFEQYEEGVPIKFLPCEHHFHCSCVDEWLNLKDTCPLCKKNINLLYDLVDPPENEL</sequence>
<evidence type="ECO:0000313" key="16">
    <source>
        <dbReference type="Proteomes" id="UP000740883"/>
    </source>
</evidence>
<evidence type="ECO:0000256" key="5">
    <source>
        <dbReference type="ARBA" id="ARBA00022692"/>
    </source>
</evidence>
<dbReference type="GO" id="GO:0061630">
    <property type="term" value="F:ubiquitin protein ligase activity"/>
    <property type="evidence" value="ECO:0007669"/>
    <property type="project" value="UniProtKB-EC"/>
</dbReference>
<evidence type="ECO:0000256" key="9">
    <source>
        <dbReference type="ARBA" id="ARBA00022833"/>
    </source>
</evidence>
<dbReference type="SMART" id="SM00184">
    <property type="entry name" value="RING"/>
    <property type="match status" value="1"/>
</dbReference>
<keyword evidence="10 13" id="KW-1133">Transmembrane helix</keyword>
<keyword evidence="4" id="KW-0808">Transferase</keyword>
<evidence type="ECO:0000256" key="3">
    <source>
        <dbReference type="ARBA" id="ARBA00012483"/>
    </source>
</evidence>
<evidence type="ECO:0000256" key="7">
    <source>
        <dbReference type="ARBA" id="ARBA00022771"/>
    </source>
</evidence>
<evidence type="ECO:0000256" key="12">
    <source>
        <dbReference type="PROSITE-ProRule" id="PRU00175"/>
    </source>
</evidence>
<keyword evidence="5 13" id="KW-0812">Transmembrane</keyword>
<evidence type="ECO:0000256" key="8">
    <source>
        <dbReference type="ARBA" id="ARBA00022786"/>
    </source>
</evidence>
<dbReference type="GO" id="GO:0008270">
    <property type="term" value="F:zinc ion binding"/>
    <property type="evidence" value="ECO:0007669"/>
    <property type="project" value="UniProtKB-KW"/>
</dbReference>
<feature type="transmembrane region" description="Helical" evidence="13">
    <location>
        <begin position="62"/>
        <end position="80"/>
    </location>
</feature>
<dbReference type="InterPro" id="IPR013083">
    <property type="entry name" value="Znf_RING/FYVE/PHD"/>
</dbReference>
<dbReference type="CDD" id="cd16454">
    <property type="entry name" value="RING-H2_PA-TM-RING"/>
    <property type="match status" value="1"/>
</dbReference>
<organism evidence="15 16">
    <name type="scientific">Nosema granulosis</name>
    <dbReference type="NCBI Taxonomy" id="83296"/>
    <lineage>
        <taxon>Eukaryota</taxon>
        <taxon>Fungi</taxon>
        <taxon>Fungi incertae sedis</taxon>
        <taxon>Microsporidia</taxon>
        <taxon>Nosematidae</taxon>
        <taxon>Nosema</taxon>
    </lineage>
</organism>
<evidence type="ECO:0000256" key="11">
    <source>
        <dbReference type="ARBA" id="ARBA00023136"/>
    </source>
</evidence>
<reference evidence="15 16" key="1">
    <citation type="journal article" date="2020" name="Genome Biol. Evol.">
        <title>Comparative genomics of strictly vertically transmitted, feminizing microsporidia endosymbionts of amphipod crustaceans.</title>
        <authorList>
            <person name="Cormier A."/>
            <person name="Chebbi M.A."/>
            <person name="Giraud I."/>
            <person name="Wattier R."/>
            <person name="Teixeira M."/>
            <person name="Gilbert C."/>
            <person name="Rigaud T."/>
            <person name="Cordaux R."/>
        </authorList>
    </citation>
    <scope>NUCLEOTIDE SEQUENCE [LARGE SCALE GENOMIC DNA]</scope>
    <source>
        <strain evidence="15 16">Ou3-Ou53</strain>
    </source>
</reference>
<keyword evidence="8" id="KW-0833">Ubl conjugation pathway</keyword>
<name>A0A9P6H202_9MICR</name>
<keyword evidence="9" id="KW-0862">Zinc</keyword>
<proteinExistence type="predicted"/>
<dbReference type="Gene3D" id="3.30.40.10">
    <property type="entry name" value="Zinc/RING finger domain, C3HC4 (zinc finger)"/>
    <property type="match status" value="1"/>
</dbReference>
<feature type="transmembrane region" description="Helical" evidence="13">
    <location>
        <begin position="100"/>
        <end position="122"/>
    </location>
</feature>
<feature type="transmembrane region" description="Helical" evidence="13">
    <location>
        <begin position="134"/>
        <end position="167"/>
    </location>
</feature>
<comment type="caution">
    <text evidence="15">The sequence shown here is derived from an EMBL/GenBank/DDBJ whole genome shotgun (WGS) entry which is preliminary data.</text>
</comment>
<dbReference type="AlphaFoldDB" id="A0A9P6H202"/>
<keyword evidence="16" id="KW-1185">Reference proteome</keyword>
<dbReference type="InterPro" id="IPR001841">
    <property type="entry name" value="Znf_RING"/>
</dbReference>
<feature type="domain" description="RING-type" evidence="14">
    <location>
        <begin position="189"/>
        <end position="230"/>
    </location>
</feature>
<dbReference type="EMBL" id="SBJO01000003">
    <property type="protein sequence ID" value="KAF9764981.1"/>
    <property type="molecule type" value="Genomic_DNA"/>
</dbReference>
<feature type="transmembrane region" description="Helical" evidence="13">
    <location>
        <begin position="20"/>
        <end position="50"/>
    </location>
</feature>
<keyword evidence="7 12" id="KW-0863">Zinc-finger</keyword>
<evidence type="ECO:0000313" key="15">
    <source>
        <dbReference type="EMBL" id="KAF9764981.1"/>
    </source>
</evidence>
<comment type="subcellular location">
    <subcellularLocation>
        <location evidence="2">Membrane</location>
        <topology evidence="2">Multi-pass membrane protein</topology>
    </subcellularLocation>
</comment>
<dbReference type="Proteomes" id="UP000740883">
    <property type="component" value="Unassembled WGS sequence"/>
</dbReference>
<evidence type="ECO:0000256" key="1">
    <source>
        <dbReference type="ARBA" id="ARBA00000900"/>
    </source>
</evidence>
<dbReference type="PROSITE" id="PS50089">
    <property type="entry name" value="ZF_RING_2"/>
    <property type="match status" value="1"/>
</dbReference>
<gene>
    <name evidence="15" type="ORF">NGRA_0096</name>
</gene>
<dbReference type="EC" id="2.3.2.27" evidence="3"/>
<dbReference type="PANTHER" id="PTHR45977">
    <property type="entry name" value="TARGET OF ERK KINASE MPK-1"/>
    <property type="match status" value="1"/>
</dbReference>
<protein>
    <recommendedName>
        <fullName evidence="3">RING-type E3 ubiquitin transferase</fullName>
        <ecNumber evidence="3">2.3.2.27</ecNumber>
    </recommendedName>
</protein>
<dbReference type="OrthoDB" id="8062037at2759"/>
<evidence type="ECO:0000256" key="4">
    <source>
        <dbReference type="ARBA" id="ARBA00022679"/>
    </source>
</evidence>
<evidence type="ECO:0000256" key="6">
    <source>
        <dbReference type="ARBA" id="ARBA00022723"/>
    </source>
</evidence>